<dbReference type="GO" id="GO:0003676">
    <property type="term" value="F:nucleic acid binding"/>
    <property type="evidence" value="ECO:0007669"/>
    <property type="project" value="InterPro"/>
</dbReference>
<dbReference type="AlphaFoldDB" id="A0A0M2SZ87"/>
<feature type="transmembrane region" description="Helical" evidence="1">
    <location>
        <begin position="6"/>
        <end position="22"/>
    </location>
</feature>
<keyword evidence="1" id="KW-0812">Transmembrane</keyword>
<gene>
    <name evidence="2" type="ORF">WQ57_08970</name>
</gene>
<dbReference type="OrthoDB" id="1698854at2"/>
<evidence type="ECO:0000313" key="3">
    <source>
        <dbReference type="Proteomes" id="UP000034166"/>
    </source>
</evidence>
<proteinExistence type="predicted"/>
<dbReference type="Pfam" id="PF06961">
    <property type="entry name" value="DUF1294"/>
    <property type="match status" value="1"/>
</dbReference>
<dbReference type="RefSeq" id="WP_046523417.1">
    <property type="nucleotide sequence ID" value="NZ_LAYY01000008.1"/>
</dbReference>
<dbReference type="EMBL" id="LAYY01000008">
    <property type="protein sequence ID" value="KKK38312.1"/>
    <property type="molecule type" value="Genomic_DNA"/>
</dbReference>
<dbReference type="PIRSF" id="PIRSF002599">
    <property type="entry name" value="Cold_shock_A"/>
    <property type="match status" value="1"/>
</dbReference>
<sequence>MDILILLYLIMNLVGLLMMASDKQRARKGKYRISERQLWMVAILGGAAGMTAGMQMFRHKTKHVQFKWGLPVLAVIHVAAWLALL</sequence>
<accession>A0A0M2SZ87</accession>
<dbReference type="InterPro" id="IPR012156">
    <property type="entry name" value="Cold_shock_CspA"/>
</dbReference>
<keyword evidence="1" id="KW-1133">Transmembrane helix</keyword>
<dbReference type="PATRIC" id="fig|1408103.3.peg.2017"/>
<organism evidence="2 3">
    <name type="scientific">Mesobacillus campisalis</name>
    <dbReference type="NCBI Taxonomy" id="1408103"/>
    <lineage>
        <taxon>Bacteria</taxon>
        <taxon>Bacillati</taxon>
        <taxon>Bacillota</taxon>
        <taxon>Bacilli</taxon>
        <taxon>Bacillales</taxon>
        <taxon>Bacillaceae</taxon>
        <taxon>Mesobacillus</taxon>
    </lineage>
</organism>
<feature type="transmembrane region" description="Helical" evidence="1">
    <location>
        <begin position="38"/>
        <end position="56"/>
    </location>
</feature>
<evidence type="ECO:0000313" key="2">
    <source>
        <dbReference type="EMBL" id="KKK38312.1"/>
    </source>
</evidence>
<dbReference type="InterPro" id="IPR010718">
    <property type="entry name" value="DUF1294"/>
</dbReference>
<dbReference type="Proteomes" id="UP000034166">
    <property type="component" value="Unassembled WGS sequence"/>
</dbReference>
<keyword evidence="1" id="KW-0472">Membrane</keyword>
<keyword evidence="3" id="KW-1185">Reference proteome</keyword>
<feature type="transmembrane region" description="Helical" evidence="1">
    <location>
        <begin position="68"/>
        <end position="84"/>
    </location>
</feature>
<name>A0A0M2SZ87_9BACI</name>
<comment type="caution">
    <text evidence="2">The sequence shown here is derived from an EMBL/GenBank/DDBJ whole genome shotgun (WGS) entry which is preliminary data.</text>
</comment>
<protein>
    <submittedName>
        <fullName evidence="2">Membrane protein</fullName>
    </submittedName>
</protein>
<evidence type="ECO:0000256" key="1">
    <source>
        <dbReference type="SAM" id="Phobius"/>
    </source>
</evidence>
<reference evidence="2 3" key="1">
    <citation type="submission" date="2015-04" db="EMBL/GenBank/DDBJ databases">
        <title>Taxonomic description and genome sequence of Bacillus campisalis sp. nov., a novel member of the genus Bacillus isolated from solar saltern.</title>
        <authorList>
            <person name="Mathan Kumar R."/>
            <person name="Kaur G."/>
            <person name="Kumar A."/>
            <person name="Singh N.K."/>
            <person name="Kaur N."/>
            <person name="Kumar N."/>
            <person name="Mayilraj S."/>
        </authorList>
    </citation>
    <scope>NUCLEOTIDE SEQUENCE [LARGE SCALE GENOMIC DNA]</scope>
    <source>
        <strain evidence="2 3">SA2-6</strain>
    </source>
</reference>